<name>A0ABY6Z833_9BACL</name>
<accession>A0ABY6Z833</accession>
<dbReference type="RefSeq" id="WP_268046342.1">
    <property type="nucleotide sequence ID" value="NZ_CP104064.1"/>
</dbReference>
<organism evidence="1 2">
    <name type="scientific">Alicyclobacillus dauci</name>
    <dbReference type="NCBI Taxonomy" id="1475485"/>
    <lineage>
        <taxon>Bacteria</taxon>
        <taxon>Bacillati</taxon>
        <taxon>Bacillota</taxon>
        <taxon>Bacilli</taxon>
        <taxon>Bacillales</taxon>
        <taxon>Alicyclobacillaceae</taxon>
        <taxon>Alicyclobacillus</taxon>
    </lineage>
</organism>
<keyword evidence="2" id="KW-1185">Reference proteome</keyword>
<proteinExistence type="predicted"/>
<sequence>MAKWTNGSLVSSIHTYSRNDPSGPFGELVLHVLGNMPRSSWYDLYKLGMLDDRAVSIERKAESMTDITN</sequence>
<dbReference type="EMBL" id="CP104064">
    <property type="protein sequence ID" value="WAH38752.1"/>
    <property type="molecule type" value="Genomic_DNA"/>
</dbReference>
<evidence type="ECO:0000313" key="2">
    <source>
        <dbReference type="Proteomes" id="UP001164803"/>
    </source>
</evidence>
<reference evidence="1" key="1">
    <citation type="submission" date="2022-08" db="EMBL/GenBank/DDBJ databases">
        <title>Alicyclobacillus dauci DSM2870, complete genome.</title>
        <authorList>
            <person name="Wang Q."/>
            <person name="Cai R."/>
            <person name="Wang Z."/>
        </authorList>
    </citation>
    <scope>NUCLEOTIDE SEQUENCE</scope>
    <source>
        <strain evidence="1">DSM 28700</strain>
    </source>
</reference>
<gene>
    <name evidence="1" type="ORF">NZD86_09860</name>
</gene>
<evidence type="ECO:0000313" key="1">
    <source>
        <dbReference type="EMBL" id="WAH38752.1"/>
    </source>
</evidence>
<protein>
    <submittedName>
        <fullName evidence="1">Uncharacterized protein</fullName>
    </submittedName>
</protein>
<dbReference type="Proteomes" id="UP001164803">
    <property type="component" value="Chromosome"/>
</dbReference>